<dbReference type="OrthoDB" id="5987799at2759"/>
<evidence type="ECO:0000256" key="1">
    <source>
        <dbReference type="SAM" id="MobiDB-lite"/>
    </source>
</evidence>
<name>E2BTV9_HARSA</name>
<dbReference type="InParanoid" id="E2BTV9"/>
<dbReference type="EMBL" id="GL450531">
    <property type="protein sequence ID" value="EFN80858.1"/>
    <property type="molecule type" value="Genomic_DNA"/>
</dbReference>
<sequence>MPAEIDTGGPRVLQCDSRADWPTTPINAPTSAGRRAERAHSSCRSANSLADLAEGSPARLLPRIHGGGAEAVGCSPADEPGSTRTWQDPRPRKVESRRRRRGTAAAEEAGSPSGRDGGVLAESRASTPPTPTRGANGLTCLAPGGVSRALENVSKDECLSVTRNSRESGARGARGKVERAESRLRDETERSPLAIAAAVAGSGCRAIARRRSLQDRSWTRPLARGEQQRPAEARDSIARPRGETRAAAGGSLLSSQHSRSRAKVRSCEGEDRAEADSSERVAGEGAGEDARTDASPSGCSGRDERLPGEIPSGGLHQRRRRGRGAAAVRSFLRLAFLLLLVALGRSGPSAWSVRSKFSARPLASCVSVLAIGAIIGAVSAAPVDPLDDAGIRAERSANLSHITGTSRKIQMYVKNRHLQILPDGTVNGSNDDTSDYSEYCRFTYSSSTTTTTTTSVTTTTTTLAHAIAR</sequence>
<organism evidence="3">
    <name type="scientific">Harpegnathos saltator</name>
    <name type="common">Jerdon's jumping ant</name>
    <dbReference type="NCBI Taxonomy" id="610380"/>
    <lineage>
        <taxon>Eukaryota</taxon>
        <taxon>Metazoa</taxon>
        <taxon>Ecdysozoa</taxon>
        <taxon>Arthropoda</taxon>
        <taxon>Hexapoda</taxon>
        <taxon>Insecta</taxon>
        <taxon>Pterygota</taxon>
        <taxon>Neoptera</taxon>
        <taxon>Endopterygota</taxon>
        <taxon>Hymenoptera</taxon>
        <taxon>Apocrita</taxon>
        <taxon>Aculeata</taxon>
        <taxon>Formicoidea</taxon>
        <taxon>Formicidae</taxon>
        <taxon>Ponerinae</taxon>
        <taxon>Ponerini</taxon>
        <taxon>Harpegnathos</taxon>
    </lineage>
</organism>
<evidence type="ECO:0000313" key="3">
    <source>
        <dbReference type="Proteomes" id="UP000008237"/>
    </source>
</evidence>
<dbReference type="InterPro" id="IPR008996">
    <property type="entry name" value="IL1/FGF"/>
</dbReference>
<feature type="region of interest" description="Disordered" evidence="1">
    <location>
        <begin position="1"/>
        <end position="139"/>
    </location>
</feature>
<feature type="region of interest" description="Disordered" evidence="1">
    <location>
        <begin position="161"/>
        <end position="191"/>
    </location>
</feature>
<dbReference type="OMA" id="KCGRIRS"/>
<proteinExistence type="predicted"/>
<reference evidence="2 3" key="1">
    <citation type="journal article" date="2010" name="Science">
        <title>Genomic comparison of the ants Camponotus floridanus and Harpegnathos saltator.</title>
        <authorList>
            <person name="Bonasio R."/>
            <person name="Zhang G."/>
            <person name="Ye C."/>
            <person name="Mutti N.S."/>
            <person name="Fang X."/>
            <person name="Qin N."/>
            <person name="Donahue G."/>
            <person name="Yang P."/>
            <person name="Li Q."/>
            <person name="Li C."/>
            <person name="Zhang P."/>
            <person name="Huang Z."/>
            <person name="Berger S.L."/>
            <person name="Reinberg D."/>
            <person name="Wang J."/>
            <person name="Liebig J."/>
        </authorList>
    </citation>
    <scope>NUCLEOTIDE SEQUENCE [LARGE SCALE GENOMIC DNA]</scope>
    <source>
        <strain evidence="2 3">R22 G/1</strain>
    </source>
</reference>
<protein>
    <submittedName>
        <fullName evidence="2">Uncharacterized protein</fullName>
    </submittedName>
</protein>
<feature type="compositionally biased region" description="Basic and acidic residues" evidence="1">
    <location>
        <begin position="161"/>
        <end position="190"/>
    </location>
</feature>
<dbReference type="AlphaFoldDB" id="E2BTV9"/>
<dbReference type="Gene3D" id="2.80.10.50">
    <property type="match status" value="1"/>
</dbReference>
<evidence type="ECO:0000313" key="2">
    <source>
        <dbReference type="EMBL" id="EFN80858.1"/>
    </source>
</evidence>
<keyword evidence="3" id="KW-1185">Reference proteome</keyword>
<feature type="compositionally biased region" description="Basic and acidic residues" evidence="1">
    <location>
        <begin position="265"/>
        <end position="292"/>
    </location>
</feature>
<feature type="compositionally biased region" description="Basic and acidic residues" evidence="1">
    <location>
        <begin position="226"/>
        <end position="244"/>
    </location>
</feature>
<dbReference type="SUPFAM" id="SSF50353">
    <property type="entry name" value="Cytokine"/>
    <property type="match status" value="1"/>
</dbReference>
<accession>E2BTV9</accession>
<feature type="region of interest" description="Disordered" evidence="1">
    <location>
        <begin position="212"/>
        <end position="321"/>
    </location>
</feature>
<dbReference type="Proteomes" id="UP000008237">
    <property type="component" value="Unassembled WGS sequence"/>
</dbReference>
<gene>
    <name evidence="2" type="ORF">EAI_11890</name>
</gene>